<keyword evidence="3" id="KW-1185">Reference proteome</keyword>
<evidence type="ECO:0000313" key="3">
    <source>
        <dbReference type="Proteomes" id="UP000014500"/>
    </source>
</evidence>
<dbReference type="AlphaFoldDB" id="T1JMP9"/>
<reference evidence="2" key="2">
    <citation type="submission" date="2015-02" db="UniProtKB">
        <authorList>
            <consortium name="EnsemblMetazoa"/>
        </authorList>
    </citation>
    <scope>IDENTIFICATION</scope>
</reference>
<dbReference type="EnsemblMetazoa" id="SMAR015129-RA">
    <property type="protein sequence ID" value="SMAR015129-PA"/>
    <property type="gene ID" value="SMAR015129"/>
</dbReference>
<feature type="compositionally biased region" description="Polar residues" evidence="1">
    <location>
        <begin position="1"/>
        <end position="12"/>
    </location>
</feature>
<evidence type="ECO:0000256" key="1">
    <source>
        <dbReference type="SAM" id="MobiDB-lite"/>
    </source>
</evidence>
<feature type="region of interest" description="Disordered" evidence="1">
    <location>
        <begin position="1"/>
        <end position="25"/>
    </location>
</feature>
<accession>T1JMP9</accession>
<organism evidence="2 3">
    <name type="scientific">Strigamia maritima</name>
    <name type="common">European centipede</name>
    <name type="synonym">Geophilus maritimus</name>
    <dbReference type="NCBI Taxonomy" id="126957"/>
    <lineage>
        <taxon>Eukaryota</taxon>
        <taxon>Metazoa</taxon>
        <taxon>Ecdysozoa</taxon>
        <taxon>Arthropoda</taxon>
        <taxon>Myriapoda</taxon>
        <taxon>Chilopoda</taxon>
        <taxon>Pleurostigmophora</taxon>
        <taxon>Geophilomorpha</taxon>
        <taxon>Linotaeniidae</taxon>
        <taxon>Strigamia</taxon>
    </lineage>
</organism>
<dbReference type="Proteomes" id="UP000014500">
    <property type="component" value="Unassembled WGS sequence"/>
</dbReference>
<reference evidence="3" key="1">
    <citation type="submission" date="2011-05" db="EMBL/GenBank/DDBJ databases">
        <authorList>
            <person name="Richards S.R."/>
            <person name="Qu J."/>
            <person name="Jiang H."/>
            <person name="Jhangiani S.N."/>
            <person name="Agravi P."/>
            <person name="Goodspeed R."/>
            <person name="Gross S."/>
            <person name="Mandapat C."/>
            <person name="Jackson L."/>
            <person name="Mathew T."/>
            <person name="Pu L."/>
            <person name="Thornton R."/>
            <person name="Saada N."/>
            <person name="Wilczek-Boney K.B."/>
            <person name="Lee S."/>
            <person name="Kovar C."/>
            <person name="Wu Y."/>
            <person name="Scherer S.E."/>
            <person name="Worley K.C."/>
            <person name="Muzny D.M."/>
            <person name="Gibbs R."/>
        </authorList>
    </citation>
    <scope>NUCLEOTIDE SEQUENCE</scope>
    <source>
        <strain evidence="3">Brora</strain>
    </source>
</reference>
<dbReference type="EMBL" id="JH432195">
    <property type="status" value="NOT_ANNOTATED_CDS"/>
    <property type="molecule type" value="Genomic_DNA"/>
</dbReference>
<name>T1JMP9_STRMM</name>
<evidence type="ECO:0000313" key="2">
    <source>
        <dbReference type="EnsemblMetazoa" id="SMAR015129-PA"/>
    </source>
</evidence>
<protein>
    <submittedName>
        <fullName evidence="2">Uncharacterized protein</fullName>
    </submittedName>
</protein>
<proteinExistence type="predicted"/>
<dbReference type="HOGENOM" id="CLU_2530340_0_0_1"/>
<sequence length="84" mass="9594">MSQICQHMSSTNYRRRVEDGPARKAQRLKKLPRNFDVSFRNKAGKSQVTGKETCQTILTCVLNMAEEADFSDDIKDIELGLMQN</sequence>